<evidence type="ECO:0000256" key="7">
    <source>
        <dbReference type="ARBA" id="ARBA00023040"/>
    </source>
</evidence>
<dbReference type="EMBL" id="CATNWA010018154">
    <property type="protein sequence ID" value="CAI9605611.1"/>
    <property type="molecule type" value="Genomic_DNA"/>
</dbReference>
<evidence type="ECO:0000313" key="16">
    <source>
        <dbReference type="Proteomes" id="UP001162483"/>
    </source>
</evidence>
<dbReference type="PRINTS" id="PR00245">
    <property type="entry name" value="OLFACTORYR"/>
</dbReference>
<keyword evidence="12" id="KW-0807">Transducer</keyword>
<dbReference type="Proteomes" id="UP001162483">
    <property type="component" value="Unassembled WGS sequence"/>
</dbReference>
<dbReference type="InterPro" id="IPR050939">
    <property type="entry name" value="Olfactory_GPCR1"/>
</dbReference>
<dbReference type="InterPro" id="IPR000725">
    <property type="entry name" value="Olfact_rcpt"/>
</dbReference>
<keyword evidence="16" id="KW-1185">Reference proteome</keyword>
<keyword evidence="4 13" id="KW-0812">Transmembrane</keyword>
<comment type="caution">
    <text evidence="15">The sequence shown here is derived from an EMBL/GenBank/DDBJ whole genome shotgun (WGS) entry which is preliminary data.</text>
</comment>
<organism evidence="15 16">
    <name type="scientific">Staurois parvus</name>
    <dbReference type="NCBI Taxonomy" id="386267"/>
    <lineage>
        <taxon>Eukaryota</taxon>
        <taxon>Metazoa</taxon>
        <taxon>Chordata</taxon>
        <taxon>Craniata</taxon>
        <taxon>Vertebrata</taxon>
        <taxon>Euteleostomi</taxon>
        <taxon>Amphibia</taxon>
        <taxon>Batrachia</taxon>
        <taxon>Anura</taxon>
        <taxon>Neobatrachia</taxon>
        <taxon>Ranoidea</taxon>
        <taxon>Ranidae</taxon>
        <taxon>Staurois</taxon>
    </lineage>
</organism>
<name>A0ABN9GDG1_9NEOB</name>
<keyword evidence="9" id="KW-1015">Disulfide bond</keyword>
<accession>A0ABN9GDG1</accession>
<evidence type="ECO:0000256" key="5">
    <source>
        <dbReference type="ARBA" id="ARBA00022725"/>
    </source>
</evidence>
<dbReference type="InterPro" id="IPR017452">
    <property type="entry name" value="GPCR_Rhodpsn_7TM"/>
</dbReference>
<evidence type="ECO:0000256" key="8">
    <source>
        <dbReference type="ARBA" id="ARBA00023136"/>
    </source>
</evidence>
<reference evidence="15" key="1">
    <citation type="submission" date="2023-05" db="EMBL/GenBank/DDBJ databases">
        <authorList>
            <person name="Stuckert A."/>
        </authorList>
    </citation>
    <scope>NUCLEOTIDE SEQUENCE</scope>
</reference>
<evidence type="ECO:0000259" key="14">
    <source>
        <dbReference type="PROSITE" id="PS50262"/>
    </source>
</evidence>
<evidence type="ECO:0000256" key="10">
    <source>
        <dbReference type="ARBA" id="ARBA00023170"/>
    </source>
</evidence>
<feature type="domain" description="G-protein coupled receptors family 1 profile" evidence="14">
    <location>
        <begin position="1"/>
        <end position="62"/>
    </location>
</feature>
<comment type="subcellular location">
    <subcellularLocation>
        <location evidence="1">Cell membrane</location>
        <topology evidence="1">Multi-pass membrane protein</topology>
    </subcellularLocation>
</comment>
<dbReference type="Pfam" id="PF13853">
    <property type="entry name" value="7tm_4"/>
    <property type="match status" value="1"/>
</dbReference>
<keyword evidence="10" id="KW-0675">Receptor</keyword>
<keyword evidence="5" id="KW-0552">Olfaction</keyword>
<evidence type="ECO:0000256" key="3">
    <source>
        <dbReference type="ARBA" id="ARBA00022606"/>
    </source>
</evidence>
<keyword evidence="6 13" id="KW-1133">Transmembrane helix</keyword>
<evidence type="ECO:0000313" key="15">
    <source>
        <dbReference type="EMBL" id="CAI9605611.1"/>
    </source>
</evidence>
<dbReference type="PANTHER" id="PTHR24242:SF359">
    <property type="entry name" value="ODORANT RECEPTOR-RELATED"/>
    <property type="match status" value="1"/>
</dbReference>
<evidence type="ECO:0000256" key="6">
    <source>
        <dbReference type="ARBA" id="ARBA00022989"/>
    </source>
</evidence>
<evidence type="ECO:0000256" key="4">
    <source>
        <dbReference type="ARBA" id="ARBA00022692"/>
    </source>
</evidence>
<keyword evidence="7" id="KW-0297">G-protein coupled receptor</keyword>
<evidence type="ECO:0000256" key="9">
    <source>
        <dbReference type="ARBA" id="ARBA00023157"/>
    </source>
</evidence>
<keyword evidence="8 13" id="KW-0472">Membrane</keyword>
<sequence length="143" mass="16672">MSFDRFLAVCFPLHYTSIMSHRFCFILAAGSWVLGFLTTSFPIIRISQLYFCSGNVINHFFCESAPLLKLSCSNPLFQRTHCYCLCIFSHPQLSSFNHDVLWIYPEGYIENSIHQWKTESGIYLCFTPVGRNHFLLNTVRHVY</sequence>
<evidence type="ECO:0000256" key="12">
    <source>
        <dbReference type="ARBA" id="ARBA00023224"/>
    </source>
</evidence>
<keyword evidence="3" id="KW-0716">Sensory transduction</keyword>
<dbReference type="SUPFAM" id="SSF81321">
    <property type="entry name" value="Family A G protein-coupled receptor-like"/>
    <property type="match status" value="1"/>
</dbReference>
<evidence type="ECO:0000256" key="2">
    <source>
        <dbReference type="ARBA" id="ARBA00022475"/>
    </source>
</evidence>
<dbReference type="PROSITE" id="PS50262">
    <property type="entry name" value="G_PROTEIN_RECEP_F1_2"/>
    <property type="match status" value="1"/>
</dbReference>
<proteinExistence type="predicted"/>
<evidence type="ECO:0000256" key="11">
    <source>
        <dbReference type="ARBA" id="ARBA00023180"/>
    </source>
</evidence>
<dbReference type="Gene3D" id="1.20.1070.10">
    <property type="entry name" value="Rhodopsin 7-helix transmembrane proteins"/>
    <property type="match status" value="1"/>
</dbReference>
<evidence type="ECO:0000256" key="13">
    <source>
        <dbReference type="SAM" id="Phobius"/>
    </source>
</evidence>
<keyword evidence="2" id="KW-1003">Cell membrane</keyword>
<evidence type="ECO:0000256" key="1">
    <source>
        <dbReference type="ARBA" id="ARBA00004651"/>
    </source>
</evidence>
<dbReference type="PANTHER" id="PTHR24242">
    <property type="entry name" value="G-PROTEIN COUPLED RECEPTOR"/>
    <property type="match status" value="1"/>
</dbReference>
<protein>
    <recommendedName>
        <fullName evidence="14">G-protein coupled receptors family 1 profile domain-containing protein</fullName>
    </recommendedName>
</protein>
<gene>
    <name evidence="15" type="ORF">SPARVUS_LOCUS13620475</name>
</gene>
<keyword evidence="11" id="KW-0325">Glycoprotein</keyword>
<feature type="transmembrane region" description="Helical" evidence="13">
    <location>
        <begin position="23"/>
        <end position="44"/>
    </location>
</feature>